<organism evidence="3 4">
    <name type="scientific">Streptomyces polyasparticus</name>
    <dbReference type="NCBI Taxonomy" id="2767826"/>
    <lineage>
        <taxon>Bacteria</taxon>
        <taxon>Bacillati</taxon>
        <taxon>Actinomycetota</taxon>
        <taxon>Actinomycetes</taxon>
        <taxon>Kitasatosporales</taxon>
        <taxon>Streptomycetaceae</taxon>
        <taxon>Streptomyces</taxon>
    </lineage>
</organism>
<feature type="domain" description="NodB homology" evidence="2">
    <location>
        <begin position="82"/>
        <end position="282"/>
    </location>
</feature>
<dbReference type="EMBL" id="JACTVJ010000005">
    <property type="protein sequence ID" value="MBC9713079.1"/>
    <property type="molecule type" value="Genomic_DNA"/>
</dbReference>
<dbReference type="SUPFAM" id="SSF88713">
    <property type="entry name" value="Glycoside hydrolase/deacetylase"/>
    <property type="match status" value="1"/>
</dbReference>
<gene>
    <name evidence="3" type="ORF">H9Y04_10910</name>
</gene>
<dbReference type="InterPro" id="IPR002509">
    <property type="entry name" value="NODB_dom"/>
</dbReference>
<sequence length="299" mass="31465">MSGLSDFTGYRLRVTTLTARVPAFAVCALLAAVTVAGCGSEAAPKKSEPLPSPKAKASGPPTLAPGPQGLAPVFKNGVRSEKVVALTFDADMTADQGKRAARGERFDNPELIRTLKQYKVPATVFMTGRWAEEYPAQAKAIGADPLFEVANHSYSHYAFTKDCYGLPTIAPKDMKADVERAFKAFEKAGVADAVPYFRFPGGCYDRTALRALAAGGVTAVQWDVVSGDAFATDADAVAADVLGGVRPGSVVVMHCTRSAAPATEKAIRTIVPELRKQGYRFVRVSELIGAAGPAAGPAR</sequence>
<evidence type="ECO:0000259" key="2">
    <source>
        <dbReference type="PROSITE" id="PS51677"/>
    </source>
</evidence>
<reference evidence="3 4" key="1">
    <citation type="submission" date="2020-08" db="EMBL/GenBank/DDBJ databases">
        <title>Genemic of Streptomyces polyaspartic.</title>
        <authorList>
            <person name="Liu W."/>
        </authorList>
    </citation>
    <scope>NUCLEOTIDE SEQUENCE [LARGE SCALE GENOMIC DNA]</scope>
    <source>
        <strain evidence="3 4">TRM66268-LWL</strain>
    </source>
</reference>
<dbReference type="Proteomes" id="UP000642284">
    <property type="component" value="Unassembled WGS sequence"/>
</dbReference>
<accession>A0ABR7SDY6</accession>
<evidence type="ECO:0000313" key="4">
    <source>
        <dbReference type="Proteomes" id="UP000642284"/>
    </source>
</evidence>
<evidence type="ECO:0000256" key="1">
    <source>
        <dbReference type="SAM" id="MobiDB-lite"/>
    </source>
</evidence>
<evidence type="ECO:0000313" key="3">
    <source>
        <dbReference type="EMBL" id="MBC9713079.1"/>
    </source>
</evidence>
<dbReference type="Gene3D" id="3.20.20.370">
    <property type="entry name" value="Glycoside hydrolase/deacetylase"/>
    <property type="match status" value="1"/>
</dbReference>
<name>A0ABR7SDY6_9ACTN</name>
<dbReference type="InterPro" id="IPR011330">
    <property type="entry name" value="Glyco_hydro/deAcase_b/a-brl"/>
</dbReference>
<protein>
    <submittedName>
        <fullName evidence="3">Polysaccharide deacetylase family protein</fullName>
    </submittedName>
</protein>
<proteinExistence type="predicted"/>
<dbReference type="PANTHER" id="PTHR10587">
    <property type="entry name" value="GLYCOSYL TRANSFERASE-RELATED"/>
    <property type="match status" value="1"/>
</dbReference>
<dbReference type="InterPro" id="IPR050248">
    <property type="entry name" value="Polysacc_deacetylase_ArnD"/>
</dbReference>
<feature type="region of interest" description="Disordered" evidence="1">
    <location>
        <begin position="41"/>
        <end position="68"/>
    </location>
</feature>
<dbReference type="Pfam" id="PF01522">
    <property type="entry name" value="Polysacc_deac_1"/>
    <property type="match status" value="1"/>
</dbReference>
<dbReference type="PANTHER" id="PTHR10587:SF134">
    <property type="entry name" value="SECRETED PROTEIN"/>
    <property type="match status" value="1"/>
</dbReference>
<comment type="caution">
    <text evidence="3">The sequence shown here is derived from an EMBL/GenBank/DDBJ whole genome shotgun (WGS) entry which is preliminary data.</text>
</comment>
<keyword evidence="4" id="KW-1185">Reference proteome</keyword>
<dbReference type="PROSITE" id="PS51677">
    <property type="entry name" value="NODB"/>
    <property type="match status" value="1"/>
</dbReference>